<feature type="compositionally biased region" description="Basic residues" evidence="2">
    <location>
        <begin position="50"/>
        <end position="65"/>
    </location>
</feature>
<sequence>MISLTASSHRSSIFSSDAINPRIPRSSDSHLLLLSFQRAARGESLQPLQAKKRAGSAPRRRRKKLPAPDAEVADSTALESEIFDFMERSANPSRFPTKEELIAAGRMDLAEAIAAQGGWFTLGWDVNEKEDEKESSSIAEESGSGLGEKDGRIFQQRFSGENCDSELEADSMAPSSSGRLQGMESAEDSGIEGILSRIKKERSLCYAVGSKEIEGYEGILTKMREDDLWGLSPDAAPSSGRSSSFTSTSFAPSKGLYNDTEGSQQNGNCSNFDGMGSSLKTEMWRTWSAQRAGLPQTEFEAAEIVPRQSRNQWTRDYSISNNVDITDEMYTVADSIHEASNVWKEPSSGDQLSFQDQIRSRLQHLELELTSVLCLLRTNTDSALSNKGQGSSLEEMHKLSDALEFQETEIMKTRDKLRSTRAKLAVMEGKMALEIIEAQKMVQERQRRIDDAKKALCILRTACIVWPNHAKEVFLTGSFDGWTSQRRMERSSAGMFSLNLKLYPGRYEIKFIVDGLWKIDPLRPITNNNGYENNLLIIS</sequence>
<dbReference type="CDD" id="cd02859">
    <property type="entry name" value="E_set_AMPKbeta_like_N"/>
    <property type="match status" value="1"/>
</dbReference>
<dbReference type="OrthoDB" id="531008at2759"/>
<comment type="caution">
    <text evidence="4">The sequence shown here is derived from an EMBL/GenBank/DDBJ whole genome shotgun (WGS) entry which is preliminary data.</text>
</comment>
<evidence type="ECO:0000256" key="1">
    <source>
        <dbReference type="SAM" id="Coils"/>
    </source>
</evidence>
<keyword evidence="5" id="KW-1185">Reference proteome</keyword>
<evidence type="ECO:0000313" key="5">
    <source>
        <dbReference type="Proteomes" id="UP000283530"/>
    </source>
</evidence>
<feature type="compositionally biased region" description="Low complexity" evidence="2">
    <location>
        <begin position="234"/>
        <end position="253"/>
    </location>
</feature>
<dbReference type="InterPro" id="IPR032640">
    <property type="entry name" value="AMPK1_CBM"/>
</dbReference>
<dbReference type="PANTHER" id="PTHR47434:SF1">
    <property type="entry name" value="PROTEIN PTST HOMOLOG 2, CHLOROPLASTIC"/>
    <property type="match status" value="1"/>
</dbReference>
<dbReference type="Pfam" id="PF16561">
    <property type="entry name" value="AMPK1_CBM"/>
    <property type="match status" value="1"/>
</dbReference>
<dbReference type="EMBL" id="QPKB01000005">
    <property type="protein sequence ID" value="RWR85533.1"/>
    <property type="molecule type" value="Genomic_DNA"/>
</dbReference>
<dbReference type="InterPro" id="IPR013783">
    <property type="entry name" value="Ig-like_fold"/>
</dbReference>
<evidence type="ECO:0000313" key="4">
    <source>
        <dbReference type="EMBL" id="RWR85533.1"/>
    </source>
</evidence>
<dbReference type="Proteomes" id="UP000283530">
    <property type="component" value="Unassembled WGS sequence"/>
</dbReference>
<organism evidence="4 5">
    <name type="scientific">Cinnamomum micranthum f. kanehirae</name>
    <dbReference type="NCBI Taxonomy" id="337451"/>
    <lineage>
        <taxon>Eukaryota</taxon>
        <taxon>Viridiplantae</taxon>
        <taxon>Streptophyta</taxon>
        <taxon>Embryophyta</taxon>
        <taxon>Tracheophyta</taxon>
        <taxon>Spermatophyta</taxon>
        <taxon>Magnoliopsida</taxon>
        <taxon>Magnoliidae</taxon>
        <taxon>Laurales</taxon>
        <taxon>Lauraceae</taxon>
        <taxon>Cinnamomum</taxon>
    </lineage>
</organism>
<feature type="region of interest" description="Disordered" evidence="2">
    <location>
        <begin position="163"/>
        <end position="183"/>
    </location>
</feature>
<evidence type="ECO:0000259" key="3">
    <source>
        <dbReference type="Pfam" id="PF16561"/>
    </source>
</evidence>
<feature type="coiled-coil region" evidence="1">
    <location>
        <begin position="396"/>
        <end position="455"/>
    </location>
</feature>
<evidence type="ECO:0000256" key="2">
    <source>
        <dbReference type="SAM" id="MobiDB-lite"/>
    </source>
</evidence>
<accession>A0A3S3NDL6</accession>
<feature type="region of interest" description="Disordered" evidence="2">
    <location>
        <begin position="45"/>
        <end position="73"/>
    </location>
</feature>
<keyword evidence="1" id="KW-0175">Coiled coil</keyword>
<gene>
    <name evidence="4" type="ORF">CKAN_01440300</name>
</gene>
<dbReference type="InterPro" id="IPR014756">
    <property type="entry name" value="Ig_E-set"/>
</dbReference>
<dbReference type="GO" id="GO:0009507">
    <property type="term" value="C:chloroplast"/>
    <property type="evidence" value="ECO:0007669"/>
    <property type="project" value="UniProtKB-ARBA"/>
</dbReference>
<reference evidence="4 5" key="1">
    <citation type="journal article" date="2019" name="Nat. Plants">
        <title>Stout camphor tree genome fills gaps in understanding of flowering plant genome evolution.</title>
        <authorList>
            <person name="Chaw S.M."/>
            <person name="Liu Y.C."/>
            <person name="Wu Y.W."/>
            <person name="Wang H.Y."/>
            <person name="Lin C.I."/>
            <person name="Wu C.S."/>
            <person name="Ke H.M."/>
            <person name="Chang L.Y."/>
            <person name="Hsu C.Y."/>
            <person name="Yang H.T."/>
            <person name="Sudianto E."/>
            <person name="Hsu M.H."/>
            <person name="Wu K.P."/>
            <person name="Wang L.N."/>
            <person name="Leebens-Mack J.H."/>
            <person name="Tsai I.J."/>
        </authorList>
    </citation>
    <scope>NUCLEOTIDE SEQUENCE [LARGE SCALE GENOMIC DNA]</scope>
    <source>
        <strain evidence="5">cv. Chaw 1501</strain>
        <tissue evidence="4">Young leaves</tissue>
    </source>
</reference>
<dbReference type="SUPFAM" id="SSF81296">
    <property type="entry name" value="E set domains"/>
    <property type="match status" value="1"/>
</dbReference>
<protein>
    <submittedName>
        <fullName evidence="4">Immunoglobulin-like protein</fullName>
    </submittedName>
</protein>
<dbReference type="Gene3D" id="2.60.40.10">
    <property type="entry name" value="Immunoglobulins"/>
    <property type="match status" value="1"/>
</dbReference>
<proteinExistence type="predicted"/>
<dbReference type="STRING" id="337451.A0A3S3NDL6"/>
<name>A0A3S3NDL6_9MAGN</name>
<feature type="domain" description="AMP-activated protein kinase glycogen-binding" evidence="3">
    <location>
        <begin position="463"/>
        <end position="538"/>
    </location>
</feature>
<dbReference type="AlphaFoldDB" id="A0A3S3NDL6"/>
<feature type="region of interest" description="Disordered" evidence="2">
    <location>
        <begin position="131"/>
        <end position="150"/>
    </location>
</feature>
<feature type="region of interest" description="Disordered" evidence="2">
    <location>
        <begin position="234"/>
        <end position="267"/>
    </location>
</feature>
<dbReference type="PANTHER" id="PTHR47434">
    <property type="entry name" value="PROTEIN PTST HOMOLOG 3, CHLOROPLASTIC"/>
    <property type="match status" value="1"/>
</dbReference>